<gene>
    <name evidence="1" type="ORF">WN55_07326</name>
</gene>
<name>A0A154PS06_DUFNO</name>
<evidence type="ECO:0000313" key="2">
    <source>
        <dbReference type="Proteomes" id="UP000076502"/>
    </source>
</evidence>
<keyword evidence="2" id="KW-1185">Reference proteome</keyword>
<proteinExistence type="predicted"/>
<evidence type="ECO:0000313" key="1">
    <source>
        <dbReference type="EMBL" id="KZC14689.1"/>
    </source>
</evidence>
<reference evidence="1 2" key="1">
    <citation type="submission" date="2015-07" db="EMBL/GenBank/DDBJ databases">
        <title>The genome of Dufourea novaeangliae.</title>
        <authorList>
            <person name="Pan H."/>
            <person name="Kapheim K."/>
        </authorList>
    </citation>
    <scope>NUCLEOTIDE SEQUENCE [LARGE SCALE GENOMIC DNA]</scope>
    <source>
        <strain evidence="1">0120121106</strain>
        <tissue evidence="1">Whole body</tissue>
    </source>
</reference>
<dbReference type="Proteomes" id="UP000076502">
    <property type="component" value="Unassembled WGS sequence"/>
</dbReference>
<dbReference type="AlphaFoldDB" id="A0A154PS06"/>
<organism evidence="1 2">
    <name type="scientific">Dufourea novaeangliae</name>
    <name type="common">Sweat bee</name>
    <dbReference type="NCBI Taxonomy" id="178035"/>
    <lineage>
        <taxon>Eukaryota</taxon>
        <taxon>Metazoa</taxon>
        <taxon>Ecdysozoa</taxon>
        <taxon>Arthropoda</taxon>
        <taxon>Hexapoda</taxon>
        <taxon>Insecta</taxon>
        <taxon>Pterygota</taxon>
        <taxon>Neoptera</taxon>
        <taxon>Endopterygota</taxon>
        <taxon>Hymenoptera</taxon>
        <taxon>Apocrita</taxon>
        <taxon>Aculeata</taxon>
        <taxon>Apoidea</taxon>
        <taxon>Anthophila</taxon>
        <taxon>Halictidae</taxon>
        <taxon>Rophitinae</taxon>
        <taxon>Dufourea</taxon>
    </lineage>
</organism>
<accession>A0A154PS06</accession>
<dbReference type="EMBL" id="KQ435112">
    <property type="protein sequence ID" value="KZC14689.1"/>
    <property type="molecule type" value="Genomic_DNA"/>
</dbReference>
<protein>
    <submittedName>
        <fullName evidence="1">Uncharacterized protein</fullName>
    </submittedName>
</protein>
<sequence length="88" mass="9833">MDGTSVYNCRDYVIPLLGWPSATHGGARGATIFTLPMATLGQQHIRLDKVPRRRAWPRRSCIFGTSNVLAIQGFPVAGRQQQRLNNIR</sequence>